<dbReference type="InterPro" id="IPR056524">
    <property type="entry name" value="KIF6/9_C"/>
</dbReference>
<sequence length="238" mass="26062">MGGAISAGGAGELPDKNTAFLEFKKSNAGAKLTSFIKTSQEDVLVKKRRITEVGTTINQLKQHIDASSAELQRLRNERLSRGDDDVVDEQEFQLVAAVKETKGQYRSLYDELTSLKDKRDMAVRSIDAAKRQLVEDYESWYRQQCEQLGGGGTISSHHNSPSKHQWTSGAAALDDDLDEGERFEALELHRVMDDDPESVAFYTAKKVATTRLNQQAPVGGGRGGPTVGGGGNARARKH</sequence>
<dbReference type="Pfam" id="PF23735">
    <property type="entry name" value="KIF9"/>
    <property type="match status" value="1"/>
</dbReference>
<evidence type="ECO:0000256" key="1">
    <source>
        <dbReference type="SAM" id="Coils"/>
    </source>
</evidence>
<evidence type="ECO:0000313" key="5">
    <source>
        <dbReference type="Proteomes" id="UP000051952"/>
    </source>
</evidence>
<evidence type="ECO:0000256" key="2">
    <source>
        <dbReference type="SAM" id="MobiDB-lite"/>
    </source>
</evidence>
<dbReference type="AlphaFoldDB" id="A0A0S4J934"/>
<dbReference type="EMBL" id="CYKH01000974">
    <property type="protein sequence ID" value="CUG74180.1"/>
    <property type="molecule type" value="Genomic_DNA"/>
</dbReference>
<feature type="compositionally biased region" description="Gly residues" evidence="2">
    <location>
        <begin position="218"/>
        <end position="232"/>
    </location>
</feature>
<organism evidence="4 5">
    <name type="scientific">Bodo saltans</name>
    <name type="common">Flagellated protozoan</name>
    <dbReference type="NCBI Taxonomy" id="75058"/>
    <lineage>
        <taxon>Eukaryota</taxon>
        <taxon>Discoba</taxon>
        <taxon>Euglenozoa</taxon>
        <taxon>Kinetoplastea</taxon>
        <taxon>Metakinetoplastina</taxon>
        <taxon>Eubodonida</taxon>
        <taxon>Bodonidae</taxon>
        <taxon>Bodo</taxon>
    </lineage>
</organism>
<protein>
    <recommendedName>
        <fullName evidence="3">Kinesin-like protein KIF6/9 C-terminal domain-containing protein</fullName>
    </recommendedName>
</protein>
<dbReference type="OrthoDB" id="3176171at2759"/>
<keyword evidence="1" id="KW-0175">Coiled coil</keyword>
<feature type="region of interest" description="Disordered" evidence="2">
    <location>
        <begin position="212"/>
        <end position="238"/>
    </location>
</feature>
<dbReference type="VEuPathDB" id="TriTrypDB:BSAL_84330"/>
<accession>A0A0S4J934</accession>
<gene>
    <name evidence="4" type="ORF">BSAL_84330</name>
</gene>
<evidence type="ECO:0000313" key="4">
    <source>
        <dbReference type="EMBL" id="CUG74180.1"/>
    </source>
</evidence>
<dbReference type="Proteomes" id="UP000051952">
    <property type="component" value="Unassembled WGS sequence"/>
</dbReference>
<name>A0A0S4J934_BODSA</name>
<feature type="compositionally biased region" description="Polar residues" evidence="2">
    <location>
        <begin position="154"/>
        <end position="168"/>
    </location>
</feature>
<evidence type="ECO:0000259" key="3">
    <source>
        <dbReference type="Pfam" id="PF23735"/>
    </source>
</evidence>
<feature type="domain" description="Kinesin-like protein KIF6/9 C-terminal" evidence="3">
    <location>
        <begin position="16"/>
        <end position="147"/>
    </location>
</feature>
<keyword evidence="5" id="KW-1185">Reference proteome</keyword>
<feature type="coiled-coil region" evidence="1">
    <location>
        <begin position="57"/>
        <end position="132"/>
    </location>
</feature>
<feature type="region of interest" description="Disordered" evidence="2">
    <location>
        <begin position="151"/>
        <end position="170"/>
    </location>
</feature>
<proteinExistence type="predicted"/>
<reference evidence="5" key="1">
    <citation type="submission" date="2015-09" db="EMBL/GenBank/DDBJ databases">
        <authorList>
            <consortium name="Pathogen Informatics"/>
        </authorList>
    </citation>
    <scope>NUCLEOTIDE SEQUENCE [LARGE SCALE GENOMIC DNA]</scope>
    <source>
        <strain evidence="5">Lake Konstanz</strain>
    </source>
</reference>